<sequence length="679" mass="73282">MKGGKAPSQAGQKPGKGTPVRYRLLAIALLPMLVIIPILLGATMLRWNTKFDSVLISKVRSDLTVAHQYFSRILENTGDRMKALGESVTFRDAVSGGSPDAMAALLEDRRGRLNLDFLYIVTIPGDVVAAAGGMAPRRTDMASPVLASAAAGSGAVAIDILTAAELADISPALAERASLPIVATPNAAPSSLQTASDGMVVHAATPVEVDGRHLVLVGGILLNRNLDFIDTINDLVYQPRSLPEGSQGTATLFLGDVRVSTNVRLFEGRRALGTRVSAIVRRKVLDEGQVWLDRAFVVNDWYISAYEPIVDSRGKRVGMLYVGFLEAPFQQTKYVTIALVVIGFVAVAALTVPLFLRWAGGIFLPLERMAETIDRVETGNLTARTGIPDRGDEISQVASHLDELLDRLDERDRQLREWNGRLNQRVEERTAELREANRQLESATKQLVMSEKLAAIGEITAGVAHEINNPIAVIQGNLEVLRDLVGEKADLAKTEFHLIDEQTERMRQIVTRLLQFARPDEYSGSDEASAPAAVFSDCLPLIRHMIRKNGIEVVRQSDSTRSARISRTELQQVLVNLMVNAIHAMPDGGTLTLACEDADRDGVPGVLMTVRDTGTGMAPDVAARIFDPFFTTKRGSGTGLGLSITHMLVSGAGGVIEVDTAPGQGTGFLVWLPEQPAAG</sequence>
<keyword evidence="5" id="KW-0597">Phosphoprotein</keyword>
<dbReference type="SMART" id="SM00304">
    <property type="entry name" value="HAMP"/>
    <property type="match status" value="1"/>
</dbReference>
<dbReference type="GO" id="GO:0000155">
    <property type="term" value="F:phosphorelay sensor kinase activity"/>
    <property type="evidence" value="ECO:0007669"/>
    <property type="project" value="InterPro"/>
</dbReference>
<keyword evidence="10 12" id="KW-0472">Membrane</keyword>
<dbReference type="EC" id="2.7.13.3" evidence="3"/>
<dbReference type="SUPFAM" id="SSF158472">
    <property type="entry name" value="HAMP domain-like"/>
    <property type="match status" value="1"/>
</dbReference>
<dbReference type="InterPro" id="IPR003594">
    <property type="entry name" value="HATPase_dom"/>
</dbReference>
<dbReference type="SUPFAM" id="SSF47384">
    <property type="entry name" value="Homodimeric domain of signal transducing histidine kinase"/>
    <property type="match status" value="1"/>
</dbReference>
<organism evidence="15 16">
    <name type="scientific">Zhengella mangrovi</name>
    <dbReference type="NCBI Taxonomy" id="1982044"/>
    <lineage>
        <taxon>Bacteria</taxon>
        <taxon>Pseudomonadati</taxon>
        <taxon>Pseudomonadota</taxon>
        <taxon>Alphaproteobacteria</taxon>
        <taxon>Hyphomicrobiales</taxon>
        <taxon>Notoacmeibacteraceae</taxon>
        <taxon>Zhengella</taxon>
    </lineage>
</organism>
<dbReference type="PROSITE" id="PS50885">
    <property type="entry name" value="HAMP"/>
    <property type="match status" value="1"/>
</dbReference>
<keyword evidence="6" id="KW-0808">Transferase</keyword>
<dbReference type="PRINTS" id="PR00344">
    <property type="entry name" value="BCTRLSENSOR"/>
</dbReference>
<evidence type="ECO:0000256" key="7">
    <source>
        <dbReference type="ARBA" id="ARBA00022692"/>
    </source>
</evidence>
<feature type="transmembrane region" description="Helical" evidence="12">
    <location>
        <begin position="334"/>
        <end position="356"/>
    </location>
</feature>
<evidence type="ECO:0000256" key="12">
    <source>
        <dbReference type="SAM" id="Phobius"/>
    </source>
</evidence>
<evidence type="ECO:0000256" key="6">
    <source>
        <dbReference type="ARBA" id="ARBA00022679"/>
    </source>
</evidence>
<dbReference type="CDD" id="cd00082">
    <property type="entry name" value="HisKA"/>
    <property type="match status" value="1"/>
</dbReference>
<feature type="coiled-coil region" evidence="11">
    <location>
        <begin position="401"/>
        <end position="453"/>
    </location>
</feature>
<evidence type="ECO:0000256" key="11">
    <source>
        <dbReference type="SAM" id="Coils"/>
    </source>
</evidence>
<keyword evidence="4" id="KW-1003">Cell membrane</keyword>
<comment type="catalytic activity">
    <reaction evidence="1">
        <text>ATP + protein L-histidine = ADP + protein N-phospho-L-histidine.</text>
        <dbReference type="EC" id="2.7.13.3"/>
    </reaction>
</comment>
<keyword evidence="11" id="KW-0175">Coiled coil</keyword>
<dbReference type="AlphaFoldDB" id="A0A2G1QTA8"/>
<dbReference type="InterPro" id="IPR036097">
    <property type="entry name" value="HisK_dim/P_sf"/>
</dbReference>
<evidence type="ECO:0000313" key="16">
    <source>
        <dbReference type="Proteomes" id="UP000221168"/>
    </source>
</evidence>
<reference evidence="15 16" key="1">
    <citation type="submission" date="2017-10" db="EMBL/GenBank/DDBJ databases">
        <title>Sedimentibacterium mangrovi gen. nov., sp. nov., a novel member of family Phyllobacteriacea isolated from mangrove sediment.</title>
        <authorList>
            <person name="Liao H."/>
            <person name="Tian Y."/>
        </authorList>
    </citation>
    <scope>NUCLEOTIDE SEQUENCE [LARGE SCALE GENOMIC DNA]</scope>
    <source>
        <strain evidence="15 16">X9-2-2</strain>
    </source>
</reference>
<dbReference type="InterPro" id="IPR029151">
    <property type="entry name" value="Sensor-like_sf"/>
</dbReference>
<keyword evidence="16" id="KW-1185">Reference proteome</keyword>
<dbReference type="PANTHER" id="PTHR43065:SF42">
    <property type="entry name" value="TWO-COMPONENT SENSOR PPRA"/>
    <property type="match status" value="1"/>
</dbReference>
<dbReference type="Pfam" id="PF02518">
    <property type="entry name" value="HATPase_c"/>
    <property type="match status" value="1"/>
</dbReference>
<dbReference type="RefSeq" id="WP_099303198.1">
    <property type="nucleotide sequence ID" value="NZ_PDVP01000001.1"/>
</dbReference>
<dbReference type="Pfam" id="PF00672">
    <property type="entry name" value="HAMP"/>
    <property type="match status" value="1"/>
</dbReference>
<dbReference type="Gene3D" id="3.30.565.10">
    <property type="entry name" value="Histidine kinase-like ATPase, C-terminal domain"/>
    <property type="match status" value="1"/>
</dbReference>
<feature type="transmembrane region" description="Helical" evidence="12">
    <location>
        <begin position="20"/>
        <end position="40"/>
    </location>
</feature>
<dbReference type="SUPFAM" id="SSF103190">
    <property type="entry name" value="Sensory domain-like"/>
    <property type="match status" value="1"/>
</dbReference>
<evidence type="ECO:0000256" key="5">
    <source>
        <dbReference type="ARBA" id="ARBA00022553"/>
    </source>
</evidence>
<dbReference type="CDD" id="cd06225">
    <property type="entry name" value="HAMP"/>
    <property type="match status" value="1"/>
</dbReference>
<accession>A0A2G1QTA8</accession>
<evidence type="ECO:0000313" key="15">
    <source>
        <dbReference type="EMBL" id="PHP68787.1"/>
    </source>
</evidence>
<evidence type="ECO:0000256" key="1">
    <source>
        <dbReference type="ARBA" id="ARBA00000085"/>
    </source>
</evidence>
<feature type="domain" description="Histidine kinase" evidence="13">
    <location>
        <begin position="462"/>
        <end position="676"/>
    </location>
</feature>
<dbReference type="SMART" id="SM00387">
    <property type="entry name" value="HATPase_c"/>
    <property type="match status" value="1"/>
</dbReference>
<keyword evidence="8 15" id="KW-0418">Kinase</keyword>
<dbReference type="GO" id="GO:0005886">
    <property type="term" value="C:plasma membrane"/>
    <property type="evidence" value="ECO:0007669"/>
    <property type="project" value="UniProtKB-SubCell"/>
</dbReference>
<dbReference type="InterPro" id="IPR005467">
    <property type="entry name" value="His_kinase_dom"/>
</dbReference>
<dbReference type="InterPro" id="IPR036890">
    <property type="entry name" value="HATPase_C_sf"/>
</dbReference>
<dbReference type="PANTHER" id="PTHR43065">
    <property type="entry name" value="SENSOR HISTIDINE KINASE"/>
    <property type="match status" value="1"/>
</dbReference>
<dbReference type="SUPFAM" id="SSF55874">
    <property type="entry name" value="ATPase domain of HSP90 chaperone/DNA topoisomerase II/histidine kinase"/>
    <property type="match status" value="1"/>
</dbReference>
<protein>
    <recommendedName>
        <fullName evidence="3">histidine kinase</fullName>
        <ecNumber evidence="3">2.7.13.3</ecNumber>
    </recommendedName>
</protein>
<evidence type="ECO:0000259" key="14">
    <source>
        <dbReference type="PROSITE" id="PS50885"/>
    </source>
</evidence>
<evidence type="ECO:0000256" key="10">
    <source>
        <dbReference type="ARBA" id="ARBA00023136"/>
    </source>
</evidence>
<dbReference type="InterPro" id="IPR004358">
    <property type="entry name" value="Sig_transdc_His_kin-like_C"/>
</dbReference>
<dbReference type="InterPro" id="IPR033463">
    <property type="entry name" value="sCache_3"/>
</dbReference>
<evidence type="ECO:0000256" key="8">
    <source>
        <dbReference type="ARBA" id="ARBA00022777"/>
    </source>
</evidence>
<proteinExistence type="predicted"/>
<dbReference type="Proteomes" id="UP000221168">
    <property type="component" value="Unassembled WGS sequence"/>
</dbReference>
<evidence type="ECO:0000256" key="3">
    <source>
        <dbReference type="ARBA" id="ARBA00012438"/>
    </source>
</evidence>
<comment type="subcellular location">
    <subcellularLocation>
        <location evidence="2">Cell membrane</location>
        <topology evidence="2">Multi-pass membrane protein</topology>
    </subcellularLocation>
</comment>
<evidence type="ECO:0000256" key="9">
    <source>
        <dbReference type="ARBA" id="ARBA00022989"/>
    </source>
</evidence>
<evidence type="ECO:0000256" key="2">
    <source>
        <dbReference type="ARBA" id="ARBA00004651"/>
    </source>
</evidence>
<dbReference type="EMBL" id="PDVP01000001">
    <property type="protein sequence ID" value="PHP68787.1"/>
    <property type="molecule type" value="Genomic_DNA"/>
</dbReference>
<dbReference type="Gene3D" id="6.10.340.10">
    <property type="match status" value="1"/>
</dbReference>
<evidence type="ECO:0000256" key="4">
    <source>
        <dbReference type="ARBA" id="ARBA00022475"/>
    </source>
</evidence>
<keyword evidence="7 12" id="KW-0812">Transmembrane</keyword>
<dbReference type="Gene3D" id="1.10.287.130">
    <property type="match status" value="1"/>
</dbReference>
<comment type="caution">
    <text evidence="15">The sequence shown here is derived from an EMBL/GenBank/DDBJ whole genome shotgun (WGS) entry which is preliminary data.</text>
</comment>
<dbReference type="OrthoDB" id="226486at2"/>
<dbReference type="PROSITE" id="PS50109">
    <property type="entry name" value="HIS_KIN"/>
    <property type="match status" value="1"/>
</dbReference>
<dbReference type="InterPro" id="IPR003660">
    <property type="entry name" value="HAMP_dom"/>
</dbReference>
<evidence type="ECO:0000259" key="13">
    <source>
        <dbReference type="PROSITE" id="PS50109"/>
    </source>
</evidence>
<gene>
    <name evidence="15" type="ORF">CSC94_01970</name>
</gene>
<name>A0A2G1QTA8_9HYPH</name>
<feature type="domain" description="HAMP" evidence="14">
    <location>
        <begin position="360"/>
        <end position="413"/>
    </location>
</feature>
<dbReference type="Pfam" id="PF17202">
    <property type="entry name" value="sCache_3_3"/>
    <property type="match status" value="1"/>
</dbReference>
<keyword evidence="9 12" id="KW-1133">Transmembrane helix</keyword>
<dbReference type="InterPro" id="IPR003661">
    <property type="entry name" value="HisK_dim/P_dom"/>
</dbReference>
<dbReference type="Pfam" id="PF00512">
    <property type="entry name" value="HisKA"/>
    <property type="match status" value="1"/>
</dbReference>
<dbReference type="SMART" id="SM00388">
    <property type="entry name" value="HisKA"/>
    <property type="match status" value="1"/>
</dbReference>